<dbReference type="AlphaFoldDB" id="A0A5M3MR42"/>
<protein>
    <submittedName>
        <fullName evidence="6">MFS general substrate transporter</fullName>
    </submittedName>
</protein>
<accession>A0A5M3MR42</accession>
<feature type="transmembrane region" description="Helical" evidence="4">
    <location>
        <begin position="129"/>
        <end position="148"/>
    </location>
</feature>
<comment type="subcellular location">
    <subcellularLocation>
        <location evidence="1">Membrane</location>
        <topology evidence="1">Multi-pass membrane protein</topology>
    </subcellularLocation>
</comment>
<feature type="transmembrane region" description="Helical" evidence="4">
    <location>
        <begin position="52"/>
        <end position="78"/>
    </location>
</feature>
<feature type="transmembrane region" description="Helical" evidence="4">
    <location>
        <begin position="328"/>
        <end position="349"/>
    </location>
</feature>
<evidence type="ECO:0000256" key="1">
    <source>
        <dbReference type="ARBA" id="ARBA00004141"/>
    </source>
</evidence>
<gene>
    <name evidence="6" type="ORF">CONPUDRAFT_124217</name>
</gene>
<keyword evidence="4" id="KW-1133">Transmembrane helix</keyword>
<name>A0A5M3MR42_CONPW</name>
<dbReference type="OMA" id="RYHITTC"/>
<evidence type="ECO:0000256" key="4">
    <source>
        <dbReference type="SAM" id="Phobius"/>
    </source>
</evidence>
<feature type="transmembrane region" description="Helical" evidence="4">
    <location>
        <begin position="355"/>
        <end position="374"/>
    </location>
</feature>
<dbReference type="GO" id="GO:0016020">
    <property type="term" value="C:membrane"/>
    <property type="evidence" value="ECO:0007669"/>
    <property type="project" value="UniProtKB-SubCell"/>
</dbReference>
<feature type="domain" description="Major facilitator superfamily (MFS) profile" evidence="5">
    <location>
        <begin position="264"/>
        <end position="469"/>
    </location>
</feature>
<feature type="transmembrane region" description="Helical" evidence="4">
    <location>
        <begin position="154"/>
        <end position="174"/>
    </location>
</feature>
<dbReference type="InterPro" id="IPR011701">
    <property type="entry name" value="MFS"/>
</dbReference>
<dbReference type="RefSeq" id="XP_007768618.1">
    <property type="nucleotide sequence ID" value="XM_007770428.1"/>
</dbReference>
<dbReference type="InterPro" id="IPR020846">
    <property type="entry name" value="MFS_dom"/>
</dbReference>
<dbReference type="GO" id="GO:0022857">
    <property type="term" value="F:transmembrane transporter activity"/>
    <property type="evidence" value="ECO:0007669"/>
    <property type="project" value="InterPro"/>
</dbReference>
<evidence type="ECO:0000313" key="6">
    <source>
        <dbReference type="EMBL" id="EIW81214.1"/>
    </source>
</evidence>
<comment type="caution">
    <text evidence="6">The sequence shown here is derived from an EMBL/GenBank/DDBJ whole genome shotgun (WGS) entry which is preliminary data.</text>
</comment>
<feature type="transmembrane region" description="Helical" evidence="4">
    <location>
        <begin position="441"/>
        <end position="462"/>
    </location>
</feature>
<dbReference type="GeneID" id="19199808"/>
<feature type="transmembrane region" description="Helical" evidence="4">
    <location>
        <begin position="186"/>
        <end position="207"/>
    </location>
</feature>
<evidence type="ECO:0000256" key="3">
    <source>
        <dbReference type="SAM" id="MobiDB-lite"/>
    </source>
</evidence>
<dbReference type="PANTHER" id="PTHR11360:SF287">
    <property type="entry name" value="MFS MONOCARBOXYLATE TRANSPORTER"/>
    <property type="match status" value="1"/>
</dbReference>
<feature type="transmembrane region" description="Helical" evidence="4">
    <location>
        <begin position="98"/>
        <end position="117"/>
    </location>
</feature>
<dbReference type="Proteomes" id="UP000053558">
    <property type="component" value="Unassembled WGS sequence"/>
</dbReference>
<dbReference type="KEGG" id="cput:CONPUDRAFT_124217"/>
<dbReference type="PANTHER" id="PTHR11360">
    <property type="entry name" value="MONOCARBOXYLATE TRANSPORTER"/>
    <property type="match status" value="1"/>
</dbReference>
<dbReference type="OrthoDB" id="2213137at2759"/>
<dbReference type="EMBL" id="JH711578">
    <property type="protein sequence ID" value="EIW81214.1"/>
    <property type="molecule type" value="Genomic_DNA"/>
</dbReference>
<proteinExistence type="inferred from homology"/>
<dbReference type="Pfam" id="PF07690">
    <property type="entry name" value="MFS_1"/>
    <property type="match status" value="1"/>
</dbReference>
<keyword evidence="7" id="KW-1185">Reference proteome</keyword>
<sequence length="469" mass="49831">MDSTDTIDLAARTPLPYSSSDESLASERLADTSAEEGLRNNESSLAPVDGGFGAWSFLAGAFMVETIVWGFSIAYGSFLSEYLADTKYASQSWAATGLPLVGPLSSGIMYCSGFFLYPTIARYPFARRPMMWAGTAIMFLSLFIASYTTKIVELIILQGCLYGIGGAIVYAPTISYLSEWFVTRRGMANGVIFAGTAAGGLLLPLIVPHLIASYGIQKALRILAIASTIALVPALPFIKGRLPESRVAGPRARSSGYGWMRNETVWFVLAANTLQGFGYFVPTVWLPTFASDLGLSSANASLMLALLNGSSVVGRIGLGYLSDRTDPWILAMITLSLASVSSFVLWGVLSNSLAGLLAFGIAYGSIAGGWSSLWTGFIKPIAKDDLTLSTSLYGYLLFSRGLGNVLSTPISTSLSSGYGSGSGQRHIKTGFDVAGGKFEKMIVYVGACFAGATLVVSTQWALRRMKSSS</sequence>
<keyword evidence="4" id="KW-0812">Transmembrane</keyword>
<dbReference type="InterPro" id="IPR050327">
    <property type="entry name" value="Proton-linked_MCT"/>
</dbReference>
<evidence type="ECO:0000259" key="5">
    <source>
        <dbReference type="PROSITE" id="PS50850"/>
    </source>
</evidence>
<feature type="region of interest" description="Disordered" evidence="3">
    <location>
        <begin position="13"/>
        <end position="42"/>
    </location>
</feature>
<feature type="transmembrane region" description="Helical" evidence="4">
    <location>
        <begin position="219"/>
        <end position="238"/>
    </location>
</feature>
<dbReference type="SUPFAM" id="SSF103473">
    <property type="entry name" value="MFS general substrate transporter"/>
    <property type="match status" value="1"/>
</dbReference>
<feature type="transmembrane region" description="Helical" evidence="4">
    <location>
        <begin position="259"/>
        <end position="280"/>
    </location>
</feature>
<evidence type="ECO:0000313" key="7">
    <source>
        <dbReference type="Proteomes" id="UP000053558"/>
    </source>
</evidence>
<evidence type="ECO:0000256" key="2">
    <source>
        <dbReference type="ARBA" id="ARBA00006727"/>
    </source>
</evidence>
<dbReference type="PROSITE" id="PS50850">
    <property type="entry name" value="MFS"/>
    <property type="match status" value="1"/>
</dbReference>
<dbReference type="InterPro" id="IPR036259">
    <property type="entry name" value="MFS_trans_sf"/>
</dbReference>
<reference evidence="7" key="1">
    <citation type="journal article" date="2012" name="Science">
        <title>The Paleozoic origin of enzymatic lignin decomposition reconstructed from 31 fungal genomes.</title>
        <authorList>
            <person name="Floudas D."/>
            <person name="Binder M."/>
            <person name="Riley R."/>
            <person name="Barry K."/>
            <person name="Blanchette R.A."/>
            <person name="Henrissat B."/>
            <person name="Martinez A.T."/>
            <person name="Otillar R."/>
            <person name="Spatafora J.W."/>
            <person name="Yadav J.S."/>
            <person name="Aerts A."/>
            <person name="Benoit I."/>
            <person name="Boyd A."/>
            <person name="Carlson A."/>
            <person name="Copeland A."/>
            <person name="Coutinho P.M."/>
            <person name="de Vries R.P."/>
            <person name="Ferreira P."/>
            <person name="Findley K."/>
            <person name="Foster B."/>
            <person name="Gaskell J."/>
            <person name="Glotzer D."/>
            <person name="Gorecki P."/>
            <person name="Heitman J."/>
            <person name="Hesse C."/>
            <person name="Hori C."/>
            <person name="Igarashi K."/>
            <person name="Jurgens J.A."/>
            <person name="Kallen N."/>
            <person name="Kersten P."/>
            <person name="Kohler A."/>
            <person name="Kuees U."/>
            <person name="Kumar T.K.A."/>
            <person name="Kuo A."/>
            <person name="LaButti K."/>
            <person name="Larrondo L.F."/>
            <person name="Lindquist E."/>
            <person name="Ling A."/>
            <person name="Lombard V."/>
            <person name="Lucas S."/>
            <person name="Lundell T."/>
            <person name="Martin R."/>
            <person name="McLaughlin D.J."/>
            <person name="Morgenstern I."/>
            <person name="Morin E."/>
            <person name="Murat C."/>
            <person name="Nagy L.G."/>
            <person name="Nolan M."/>
            <person name="Ohm R.A."/>
            <person name="Patyshakuliyeva A."/>
            <person name="Rokas A."/>
            <person name="Ruiz-Duenas F.J."/>
            <person name="Sabat G."/>
            <person name="Salamov A."/>
            <person name="Samejima M."/>
            <person name="Schmutz J."/>
            <person name="Slot J.C."/>
            <person name="St John F."/>
            <person name="Stenlid J."/>
            <person name="Sun H."/>
            <person name="Sun S."/>
            <person name="Syed K."/>
            <person name="Tsang A."/>
            <person name="Wiebenga A."/>
            <person name="Young D."/>
            <person name="Pisabarro A."/>
            <person name="Eastwood D.C."/>
            <person name="Martin F."/>
            <person name="Cullen D."/>
            <person name="Grigoriev I.V."/>
            <person name="Hibbett D.S."/>
        </authorList>
    </citation>
    <scope>NUCLEOTIDE SEQUENCE [LARGE SCALE GENOMIC DNA]</scope>
    <source>
        <strain evidence="7">RWD-64-598 SS2</strain>
    </source>
</reference>
<dbReference type="Gene3D" id="1.20.1250.20">
    <property type="entry name" value="MFS general substrate transporter like domains"/>
    <property type="match status" value="2"/>
</dbReference>
<organism evidence="6 7">
    <name type="scientific">Coniophora puteana (strain RWD-64-598)</name>
    <name type="common">Brown rot fungus</name>
    <dbReference type="NCBI Taxonomy" id="741705"/>
    <lineage>
        <taxon>Eukaryota</taxon>
        <taxon>Fungi</taxon>
        <taxon>Dikarya</taxon>
        <taxon>Basidiomycota</taxon>
        <taxon>Agaricomycotina</taxon>
        <taxon>Agaricomycetes</taxon>
        <taxon>Agaricomycetidae</taxon>
        <taxon>Boletales</taxon>
        <taxon>Coniophorineae</taxon>
        <taxon>Coniophoraceae</taxon>
        <taxon>Coniophora</taxon>
    </lineage>
</organism>
<comment type="similarity">
    <text evidence="2">Belongs to the major facilitator superfamily. Monocarboxylate porter (TC 2.A.1.13) family.</text>
</comment>
<keyword evidence="4" id="KW-0472">Membrane</keyword>